<evidence type="ECO:0000313" key="1">
    <source>
        <dbReference type="EMBL" id="RCH84977.1"/>
    </source>
</evidence>
<gene>
    <name evidence="1" type="ORF">CU097_006919</name>
</gene>
<accession>A0A367J4V9</accession>
<dbReference type="EMBL" id="PJQL01002215">
    <property type="protein sequence ID" value="RCH84977.1"/>
    <property type="molecule type" value="Genomic_DNA"/>
</dbReference>
<name>A0A367J4V9_RHIAZ</name>
<organism evidence="1 2">
    <name type="scientific">Rhizopus azygosporus</name>
    <name type="common">Rhizopus microsporus var. azygosporus</name>
    <dbReference type="NCBI Taxonomy" id="86630"/>
    <lineage>
        <taxon>Eukaryota</taxon>
        <taxon>Fungi</taxon>
        <taxon>Fungi incertae sedis</taxon>
        <taxon>Mucoromycota</taxon>
        <taxon>Mucoromycotina</taxon>
        <taxon>Mucoromycetes</taxon>
        <taxon>Mucorales</taxon>
        <taxon>Mucorineae</taxon>
        <taxon>Rhizopodaceae</taxon>
        <taxon>Rhizopus</taxon>
    </lineage>
</organism>
<comment type="caution">
    <text evidence="1">The sequence shown here is derived from an EMBL/GenBank/DDBJ whole genome shotgun (WGS) entry which is preliminary data.</text>
</comment>
<reference evidence="1 2" key="1">
    <citation type="journal article" date="2018" name="G3 (Bethesda)">
        <title>Phylogenetic and Phylogenomic Definition of Rhizopus Species.</title>
        <authorList>
            <person name="Gryganskyi A.P."/>
            <person name="Golan J."/>
            <person name="Dolatabadi S."/>
            <person name="Mondo S."/>
            <person name="Robb S."/>
            <person name="Idnurm A."/>
            <person name="Muszewska A."/>
            <person name="Steczkiewicz K."/>
            <person name="Masonjones S."/>
            <person name="Liao H.L."/>
            <person name="Gajdeczka M.T."/>
            <person name="Anike F."/>
            <person name="Vuek A."/>
            <person name="Anishchenko I.M."/>
            <person name="Voigt K."/>
            <person name="de Hoog G.S."/>
            <person name="Smith M.E."/>
            <person name="Heitman J."/>
            <person name="Vilgalys R."/>
            <person name="Stajich J.E."/>
        </authorList>
    </citation>
    <scope>NUCLEOTIDE SEQUENCE [LARGE SCALE GENOMIC DNA]</scope>
    <source>
        <strain evidence="1 2">CBS 357.93</strain>
    </source>
</reference>
<proteinExistence type="predicted"/>
<keyword evidence="2" id="KW-1185">Reference proteome</keyword>
<protein>
    <submittedName>
        <fullName evidence="1">Uncharacterized protein</fullName>
    </submittedName>
</protein>
<dbReference type="Proteomes" id="UP000252139">
    <property type="component" value="Unassembled WGS sequence"/>
</dbReference>
<evidence type="ECO:0000313" key="2">
    <source>
        <dbReference type="Proteomes" id="UP000252139"/>
    </source>
</evidence>
<dbReference type="AlphaFoldDB" id="A0A367J4V9"/>
<sequence length="88" mass="10324">MQQPVARSPFYNAVQHLEFQPLNDDMIQLLYGDWCFKLCLCFPAVDFRHALEHFSVAHISPSNIDLWVKKVTNDNTQKGMIWTEEINK</sequence>
<dbReference type="OrthoDB" id="2251404at2759"/>